<gene>
    <name evidence="10" type="ORF">QE152_g68</name>
</gene>
<evidence type="ECO:0000256" key="5">
    <source>
        <dbReference type="ARBA" id="ARBA00022989"/>
    </source>
</evidence>
<feature type="transmembrane region" description="Helical" evidence="9">
    <location>
        <begin position="185"/>
        <end position="203"/>
    </location>
</feature>
<dbReference type="InterPro" id="IPR022065">
    <property type="entry name" value="Uncharacterised_TMEM59"/>
</dbReference>
<keyword evidence="4" id="KW-0732">Signal</keyword>
<dbReference type="PANTHER" id="PTHR28652">
    <property type="entry name" value="TRANSMEMBRANE PROTEIN 59-LIKE PROTEIN"/>
    <property type="match status" value="1"/>
</dbReference>
<comment type="subcellular location">
    <subcellularLocation>
        <location evidence="1">Golgi apparatus membrane</location>
        <topology evidence="1">Single-pass type I membrane protein</topology>
    </subcellularLocation>
</comment>
<keyword evidence="6" id="KW-0333">Golgi apparatus</keyword>
<keyword evidence="8" id="KW-0325">Glycoprotein</keyword>
<evidence type="ECO:0000313" key="10">
    <source>
        <dbReference type="EMBL" id="KAK9759163.1"/>
    </source>
</evidence>
<evidence type="ECO:0000256" key="3">
    <source>
        <dbReference type="ARBA" id="ARBA00022692"/>
    </source>
</evidence>
<proteinExistence type="inferred from homology"/>
<name>A0AAW1NCM8_POPJA</name>
<keyword evidence="5 9" id="KW-1133">Transmembrane helix</keyword>
<keyword evidence="7 9" id="KW-0472">Membrane</keyword>
<evidence type="ECO:0000256" key="7">
    <source>
        <dbReference type="ARBA" id="ARBA00023136"/>
    </source>
</evidence>
<dbReference type="PANTHER" id="PTHR28652:SF2">
    <property type="entry name" value="TRANSMEMBRANE PROTEIN 59-LIKE PROTEIN"/>
    <property type="match status" value="1"/>
</dbReference>
<dbReference type="AlphaFoldDB" id="A0AAW1NCM8"/>
<reference evidence="10 11" key="1">
    <citation type="journal article" date="2024" name="BMC Genomics">
        <title>De novo assembly and annotation of Popillia japonica's genome with initial clues to its potential as an invasive pest.</title>
        <authorList>
            <person name="Cucini C."/>
            <person name="Boschi S."/>
            <person name="Funari R."/>
            <person name="Cardaioli E."/>
            <person name="Iannotti N."/>
            <person name="Marturano G."/>
            <person name="Paoli F."/>
            <person name="Bruttini M."/>
            <person name="Carapelli A."/>
            <person name="Frati F."/>
            <person name="Nardi F."/>
        </authorList>
    </citation>
    <scope>NUCLEOTIDE SEQUENCE [LARGE SCALE GENOMIC DNA]</scope>
    <source>
        <strain evidence="10">DMR45628</strain>
    </source>
</reference>
<comment type="caution">
    <text evidence="10">The sequence shown here is derived from an EMBL/GenBank/DDBJ whole genome shotgun (WGS) entry which is preliminary data.</text>
</comment>
<evidence type="ECO:0000256" key="6">
    <source>
        <dbReference type="ARBA" id="ARBA00023034"/>
    </source>
</evidence>
<keyword evidence="3 9" id="KW-0812">Transmembrane</keyword>
<evidence type="ECO:0000256" key="4">
    <source>
        <dbReference type="ARBA" id="ARBA00022729"/>
    </source>
</evidence>
<sequence>MNGYSSMKDTKNADYLCSNACTDNFLLLPVVNDAEAICERGCRLFNIIYLTDGHDINNTKQQCYFSCKEAYLDTENRMVCITGCNAMVKQKQDRLVNIYTVMEQDNSRNLFSESDIEIFETDLFSDPIIKTRLQLGYNFKYRIPETRIKTMPILDIMEQRMLESKPQFPGNWLDCASRNSGIPKLVLLVALSFASIIVLFLLVSSIRYRDIEQFPYSKQDTDQVDDIKINYVGEVNLHSGKKETEELVVLAENEIYFSKPPLYEADNEKA</sequence>
<dbReference type="EMBL" id="JASPKY010000001">
    <property type="protein sequence ID" value="KAK9759163.1"/>
    <property type="molecule type" value="Genomic_DNA"/>
</dbReference>
<evidence type="ECO:0000256" key="8">
    <source>
        <dbReference type="ARBA" id="ARBA00023180"/>
    </source>
</evidence>
<evidence type="ECO:0000256" key="9">
    <source>
        <dbReference type="SAM" id="Phobius"/>
    </source>
</evidence>
<evidence type="ECO:0000256" key="2">
    <source>
        <dbReference type="ARBA" id="ARBA00009643"/>
    </source>
</evidence>
<organism evidence="10 11">
    <name type="scientific">Popillia japonica</name>
    <name type="common">Japanese beetle</name>
    <dbReference type="NCBI Taxonomy" id="7064"/>
    <lineage>
        <taxon>Eukaryota</taxon>
        <taxon>Metazoa</taxon>
        <taxon>Ecdysozoa</taxon>
        <taxon>Arthropoda</taxon>
        <taxon>Hexapoda</taxon>
        <taxon>Insecta</taxon>
        <taxon>Pterygota</taxon>
        <taxon>Neoptera</taxon>
        <taxon>Endopterygota</taxon>
        <taxon>Coleoptera</taxon>
        <taxon>Polyphaga</taxon>
        <taxon>Scarabaeiformia</taxon>
        <taxon>Scarabaeidae</taxon>
        <taxon>Rutelinae</taxon>
        <taxon>Popillia</taxon>
    </lineage>
</organism>
<protein>
    <submittedName>
        <fullName evidence="10">Brain specific membrane anchored protein</fullName>
    </submittedName>
</protein>
<evidence type="ECO:0000256" key="1">
    <source>
        <dbReference type="ARBA" id="ARBA00004614"/>
    </source>
</evidence>
<keyword evidence="11" id="KW-1185">Reference proteome</keyword>
<accession>A0AAW1NCM8</accession>
<dbReference type="Pfam" id="PF12280">
    <property type="entry name" value="BSMAP"/>
    <property type="match status" value="1"/>
</dbReference>
<evidence type="ECO:0000313" key="11">
    <source>
        <dbReference type="Proteomes" id="UP001458880"/>
    </source>
</evidence>
<dbReference type="Proteomes" id="UP001458880">
    <property type="component" value="Unassembled WGS sequence"/>
</dbReference>
<comment type="similarity">
    <text evidence="2">Belongs to the TMEM59 family.</text>
</comment>
<dbReference type="GO" id="GO:0000139">
    <property type="term" value="C:Golgi membrane"/>
    <property type="evidence" value="ECO:0007669"/>
    <property type="project" value="UniProtKB-SubCell"/>
</dbReference>